<dbReference type="HOGENOM" id="CLU_831794_0_0_1"/>
<dbReference type="GO" id="GO:0000981">
    <property type="term" value="F:DNA-binding transcription factor activity, RNA polymerase II-specific"/>
    <property type="evidence" value="ECO:0007669"/>
    <property type="project" value="TreeGrafter"/>
</dbReference>
<organism evidence="5">
    <name type="scientific">Metarhizium acridum (strain CQMa 102)</name>
    <dbReference type="NCBI Taxonomy" id="655827"/>
    <lineage>
        <taxon>Eukaryota</taxon>
        <taxon>Fungi</taxon>
        <taxon>Dikarya</taxon>
        <taxon>Ascomycota</taxon>
        <taxon>Pezizomycotina</taxon>
        <taxon>Sordariomycetes</taxon>
        <taxon>Hypocreomycetidae</taxon>
        <taxon>Hypocreales</taxon>
        <taxon>Clavicipitaceae</taxon>
        <taxon>Metarhizium</taxon>
    </lineage>
</organism>
<dbReference type="GO" id="GO:0005634">
    <property type="term" value="C:nucleus"/>
    <property type="evidence" value="ECO:0007669"/>
    <property type="project" value="TreeGrafter"/>
</dbReference>
<dbReference type="OrthoDB" id="4064873at2759"/>
<proteinExistence type="predicted"/>
<dbReference type="CDD" id="cd12148">
    <property type="entry name" value="fungal_TF_MHR"/>
    <property type="match status" value="1"/>
</dbReference>
<gene>
    <name evidence="4" type="ORF">MAC_06675</name>
</gene>
<dbReference type="GO" id="GO:0000978">
    <property type="term" value="F:RNA polymerase II cis-regulatory region sequence-specific DNA binding"/>
    <property type="evidence" value="ECO:0007669"/>
    <property type="project" value="TreeGrafter"/>
</dbReference>
<dbReference type="PANTHER" id="PTHR47424:SF9">
    <property type="entry name" value="TAH-2"/>
    <property type="match status" value="1"/>
</dbReference>
<evidence type="ECO:0000256" key="2">
    <source>
        <dbReference type="ARBA" id="ARBA00023163"/>
    </source>
</evidence>
<dbReference type="KEGG" id="maw:19250986"/>
<dbReference type="InParanoid" id="E9E9X7"/>
<sequence length="334" mass="36960">MCSILGRPPAVEATEPGSQIAGSRGELPFDMYSKAFEAAFRASKLIGEILKKIYSSTLLEQEEAYRFLERLADWKDSLPHELQRDIKLTSNLSQNERDLDAASIYIACLYYYTVMLVSRPFLVSRLTSAENNASYASGTFSTHAEDPRPDEQLESIALDSAIYMSETISNAVKISTVSFNACFIKTRLFSAALVLAISMIVDPSVSFKAQPAFNLAKESFYLQSGSSLYSAQYHQILEDIAAIIKSSHATAAQNQSKTNQRYVGHLLKFSSTEMCQDAAQSVTLNSDALETLDMPSIDDNLNMFLSIGDEGITNQLGSLVNCDVDSFWYDLARQ</sequence>
<evidence type="ECO:0000313" key="5">
    <source>
        <dbReference type="Proteomes" id="UP000002499"/>
    </source>
</evidence>
<protein>
    <submittedName>
        <fullName evidence="4">Fungal specific transcription factor, putative</fullName>
    </submittedName>
</protein>
<keyword evidence="5" id="KW-1185">Reference proteome</keyword>
<evidence type="ECO:0000256" key="3">
    <source>
        <dbReference type="ARBA" id="ARBA00023242"/>
    </source>
</evidence>
<keyword evidence="2" id="KW-0804">Transcription</keyword>
<name>E9E9X7_METAQ</name>
<dbReference type="AlphaFoldDB" id="E9E9X7"/>
<dbReference type="Proteomes" id="UP000002499">
    <property type="component" value="Unassembled WGS sequence"/>
</dbReference>
<dbReference type="GO" id="GO:0000435">
    <property type="term" value="P:positive regulation of transcription from RNA polymerase II promoter by galactose"/>
    <property type="evidence" value="ECO:0007669"/>
    <property type="project" value="TreeGrafter"/>
</dbReference>
<evidence type="ECO:0000313" key="4">
    <source>
        <dbReference type="EMBL" id="EFY87328.1"/>
    </source>
</evidence>
<reference evidence="4 5" key="1">
    <citation type="journal article" date="2011" name="PLoS Genet.">
        <title>Genome sequencing and comparative transcriptomics of the model entomopathogenic fungi Metarhizium anisopliae and M. acridum.</title>
        <authorList>
            <person name="Gao Q."/>
            <person name="Jin K."/>
            <person name="Ying S.H."/>
            <person name="Zhang Y."/>
            <person name="Xiao G."/>
            <person name="Shang Y."/>
            <person name="Duan Z."/>
            <person name="Hu X."/>
            <person name="Xie X.Q."/>
            <person name="Zhou G."/>
            <person name="Peng G."/>
            <person name="Luo Z."/>
            <person name="Huang W."/>
            <person name="Wang B."/>
            <person name="Fang W."/>
            <person name="Wang S."/>
            <person name="Zhong Y."/>
            <person name="Ma L.J."/>
            <person name="St Leger R.J."/>
            <person name="Zhao G.P."/>
            <person name="Pei Y."/>
            <person name="Feng M.G."/>
            <person name="Xia Y."/>
            <person name="Wang C."/>
        </authorList>
    </citation>
    <scope>NUCLEOTIDE SEQUENCE [LARGE SCALE GENOMIC DNA]</scope>
    <source>
        <strain evidence="4 5">CQMa 102</strain>
    </source>
</reference>
<keyword evidence="1" id="KW-0805">Transcription regulation</keyword>
<dbReference type="PANTHER" id="PTHR47424">
    <property type="entry name" value="REGULATORY PROTEIN GAL4"/>
    <property type="match status" value="1"/>
</dbReference>
<dbReference type="GeneID" id="19250986"/>
<evidence type="ECO:0000256" key="1">
    <source>
        <dbReference type="ARBA" id="ARBA00023015"/>
    </source>
</evidence>
<dbReference type="EMBL" id="GL698529">
    <property type="protein sequence ID" value="EFY87328.1"/>
    <property type="molecule type" value="Genomic_DNA"/>
</dbReference>
<dbReference type="InterPro" id="IPR051127">
    <property type="entry name" value="Fungal_SecMet_Regulators"/>
</dbReference>
<accession>E9E9X7</accession>
<keyword evidence="3" id="KW-0539">Nucleus</keyword>